<evidence type="ECO:0000259" key="2">
    <source>
        <dbReference type="Pfam" id="PF17171"/>
    </source>
</evidence>
<dbReference type="GO" id="GO:0005737">
    <property type="term" value="C:cytoplasm"/>
    <property type="evidence" value="ECO:0007669"/>
    <property type="project" value="TreeGrafter"/>
</dbReference>
<organism evidence="4 5">
    <name type="scientific">Elysia crispata</name>
    <name type="common">lettuce slug</name>
    <dbReference type="NCBI Taxonomy" id="231223"/>
    <lineage>
        <taxon>Eukaryota</taxon>
        <taxon>Metazoa</taxon>
        <taxon>Spiralia</taxon>
        <taxon>Lophotrochozoa</taxon>
        <taxon>Mollusca</taxon>
        <taxon>Gastropoda</taxon>
        <taxon>Heterobranchia</taxon>
        <taxon>Euthyneura</taxon>
        <taxon>Panpulmonata</taxon>
        <taxon>Sacoglossa</taxon>
        <taxon>Placobranchoidea</taxon>
        <taxon>Plakobranchidae</taxon>
        <taxon>Elysia</taxon>
    </lineage>
</organism>
<dbReference type="AlphaFoldDB" id="A0AAE0ZME6"/>
<dbReference type="InterPro" id="IPR040079">
    <property type="entry name" value="Glutathione_S-Trfase"/>
</dbReference>
<name>A0AAE0ZME6_9GAST</name>
<dbReference type="EMBL" id="JAWDGP010003660">
    <property type="protein sequence ID" value="KAK3772104.1"/>
    <property type="molecule type" value="Genomic_DNA"/>
</dbReference>
<dbReference type="InterPro" id="IPR036249">
    <property type="entry name" value="Thioredoxin-like_sf"/>
</dbReference>
<dbReference type="SFLD" id="SFLDS00019">
    <property type="entry name" value="Glutathione_Transferase_(cytos"/>
    <property type="match status" value="1"/>
</dbReference>
<evidence type="ECO:0000313" key="4">
    <source>
        <dbReference type="EMBL" id="KAK3772104.1"/>
    </source>
</evidence>
<dbReference type="CDD" id="cd03193">
    <property type="entry name" value="GST_C_Metaxin"/>
    <property type="match status" value="1"/>
</dbReference>
<sequence length="291" mass="33525">MQFVEQLKETVTTWVSNHPYVTTGVVAVATAHILHRLTKRGNKLGIVEGPPNTVVLYQLPRGPYTPSLTPFAVKLETYLRLAKIPYQNEFSFKRSSKGKIPWISYNGQAVADSQISMELLNSKFGVDLNKSLTDVEKAQAHAFRMMVEESFYWCMAYFRWVYEKYAHCLTLTGPKFVLYFMRRKVKQHLYAQGISRHSTEEIKKKLIQDLQALSAQLGDKKFLMGDNPTEVDCSAFGMLTWLVFSSHDDITMGMVKERFPSLYRYTMRMKETVWPDWDECITKGATVKATK</sequence>
<dbReference type="Pfam" id="PF17172">
    <property type="entry name" value="GST_N_4"/>
    <property type="match status" value="1"/>
</dbReference>
<evidence type="ECO:0000259" key="3">
    <source>
        <dbReference type="Pfam" id="PF17172"/>
    </source>
</evidence>
<dbReference type="InterPro" id="IPR036282">
    <property type="entry name" value="Glutathione-S-Trfase_C_sf"/>
</dbReference>
<dbReference type="SFLD" id="SFLDG01180">
    <property type="entry name" value="SUF1"/>
    <property type="match status" value="1"/>
</dbReference>
<dbReference type="PANTHER" id="PTHR12289">
    <property type="entry name" value="METAXIN RELATED"/>
    <property type="match status" value="1"/>
</dbReference>
<dbReference type="PANTHER" id="PTHR12289:SF41">
    <property type="entry name" value="FAILED AXON CONNECTIONS-RELATED"/>
    <property type="match status" value="1"/>
</dbReference>
<accession>A0AAE0ZME6</accession>
<evidence type="ECO:0000313" key="5">
    <source>
        <dbReference type="Proteomes" id="UP001283361"/>
    </source>
</evidence>
<feature type="domain" description="Thioredoxin-like fold" evidence="3">
    <location>
        <begin position="70"/>
        <end position="164"/>
    </location>
</feature>
<comment type="similarity">
    <text evidence="1">Belongs to the FAX family.</text>
</comment>
<dbReference type="Gene3D" id="3.40.30.10">
    <property type="entry name" value="Glutaredoxin"/>
    <property type="match status" value="1"/>
</dbReference>
<gene>
    <name evidence="4" type="ORF">RRG08_061188</name>
</gene>
<feature type="domain" description="Metaxin glutathione S-transferase" evidence="2">
    <location>
        <begin position="208"/>
        <end position="269"/>
    </location>
</feature>
<comment type="caution">
    <text evidence="4">The sequence shown here is derived from an EMBL/GenBank/DDBJ whole genome shotgun (WGS) entry which is preliminary data.</text>
</comment>
<dbReference type="Proteomes" id="UP001283361">
    <property type="component" value="Unassembled WGS sequence"/>
</dbReference>
<dbReference type="InterPro" id="IPR012336">
    <property type="entry name" value="Thioredoxin-like_fold"/>
</dbReference>
<dbReference type="Pfam" id="PF17171">
    <property type="entry name" value="GST_C_6"/>
    <property type="match status" value="1"/>
</dbReference>
<dbReference type="InterPro" id="IPR050931">
    <property type="entry name" value="Mito_Protein_Transport_Metaxin"/>
</dbReference>
<dbReference type="InterPro" id="IPR026928">
    <property type="entry name" value="FAX/IsoI-like"/>
</dbReference>
<dbReference type="Gene3D" id="1.20.1050.10">
    <property type="match status" value="1"/>
</dbReference>
<keyword evidence="5" id="KW-1185">Reference proteome</keyword>
<reference evidence="4" key="1">
    <citation type="journal article" date="2023" name="G3 (Bethesda)">
        <title>A reference genome for the long-term kleptoplast-retaining sea slug Elysia crispata morphotype clarki.</title>
        <authorList>
            <person name="Eastman K.E."/>
            <person name="Pendleton A.L."/>
            <person name="Shaikh M.A."/>
            <person name="Suttiyut T."/>
            <person name="Ogas R."/>
            <person name="Tomko P."/>
            <person name="Gavelis G."/>
            <person name="Widhalm J.R."/>
            <person name="Wisecaver J.H."/>
        </authorList>
    </citation>
    <scope>NUCLEOTIDE SEQUENCE</scope>
    <source>
        <strain evidence="4">ECLA1</strain>
    </source>
</reference>
<dbReference type="SUPFAM" id="SSF52833">
    <property type="entry name" value="Thioredoxin-like"/>
    <property type="match status" value="1"/>
</dbReference>
<dbReference type="InterPro" id="IPR033468">
    <property type="entry name" value="Metaxin_GST"/>
</dbReference>
<evidence type="ECO:0000256" key="1">
    <source>
        <dbReference type="ARBA" id="ARBA00006475"/>
    </source>
</evidence>
<proteinExistence type="inferred from homology"/>
<dbReference type="SFLD" id="SFLDG01200">
    <property type="entry name" value="SUF1.1"/>
    <property type="match status" value="1"/>
</dbReference>
<protein>
    <submittedName>
        <fullName evidence="4">Uncharacterized protein</fullName>
    </submittedName>
</protein>
<dbReference type="SUPFAM" id="SSF47616">
    <property type="entry name" value="GST C-terminal domain-like"/>
    <property type="match status" value="1"/>
</dbReference>